<dbReference type="Proteomes" id="UP001314170">
    <property type="component" value="Unassembled WGS sequence"/>
</dbReference>
<reference evidence="1 2" key="1">
    <citation type="submission" date="2024-01" db="EMBL/GenBank/DDBJ databases">
        <authorList>
            <person name="Waweru B."/>
        </authorList>
    </citation>
    <scope>NUCLEOTIDE SEQUENCE [LARGE SCALE GENOMIC DNA]</scope>
</reference>
<dbReference type="AlphaFoldDB" id="A0AAV1RHS4"/>
<evidence type="ECO:0000313" key="2">
    <source>
        <dbReference type="Proteomes" id="UP001314170"/>
    </source>
</evidence>
<keyword evidence="2" id="KW-1185">Reference proteome</keyword>
<organism evidence="1 2">
    <name type="scientific">Dovyalis caffra</name>
    <dbReference type="NCBI Taxonomy" id="77055"/>
    <lineage>
        <taxon>Eukaryota</taxon>
        <taxon>Viridiplantae</taxon>
        <taxon>Streptophyta</taxon>
        <taxon>Embryophyta</taxon>
        <taxon>Tracheophyta</taxon>
        <taxon>Spermatophyta</taxon>
        <taxon>Magnoliopsida</taxon>
        <taxon>eudicotyledons</taxon>
        <taxon>Gunneridae</taxon>
        <taxon>Pentapetalae</taxon>
        <taxon>rosids</taxon>
        <taxon>fabids</taxon>
        <taxon>Malpighiales</taxon>
        <taxon>Salicaceae</taxon>
        <taxon>Flacourtieae</taxon>
        <taxon>Dovyalis</taxon>
    </lineage>
</organism>
<sequence>MGTEIYSYSLESQTWDCVGSDEKFSHFDFEWETSVVVDDVLYFYDNGSILSKAILAYDLVHKICLLHLGNGILCLLIGNPPVDENTIVDCIKFRVQKTVAGVVFMTALSEYALPLNDAAFVRDFFTVEVKSSHSSQ</sequence>
<name>A0AAV1RHS4_9ROSI</name>
<evidence type="ECO:0000313" key="1">
    <source>
        <dbReference type="EMBL" id="CAK7334401.1"/>
    </source>
</evidence>
<proteinExistence type="predicted"/>
<dbReference type="EMBL" id="CAWUPB010000950">
    <property type="protein sequence ID" value="CAK7334401.1"/>
    <property type="molecule type" value="Genomic_DNA"/>
</dbReference>
<gene>
    <name evidence="1" type="ORF">DCAF_LOCUS9900</name>
</gene>
<comment type="caution">
    <text evidence="1">The sequence shown here is derived from an EMBL/GenBank/DDBJ whole genome shotgun (WGS) entry which is preliminary data.</text>
</comment>
<protein>
    <submittedName>
        <fullName evidence="1">Uncharacterized protein</fullName>
    </submittedName>
</protein>
<accession>A0AAV1RHS4</accession>